<dbReference type="AlphaFoldDB" id="L7W893"/>
<accession>L7W893</accession>
<dbReference type="STRING" id="592029.DDD_1236"/>
<dbReference type="HOGENOM" id="CLU_3346561_0_0_10"/>
<dbReference type="Proteomes" id="UP000011173">
    <property type="component" value="Chromosome"/>
</dbReference>
<dbReference type="PATRIC" id="fig|592029.3.peg.1225"/>
<gene>
    <name evidence="1" type="ordered locus">DDD_1236</name>
</gene>
<evidence type="ECO:0000313" key="1">
    <source>
        <dbReference type="EMBL" id="AGC76364.1"/>
    </source>
</evidence>
<dbReference type="EMBL" id="CP001397">
    <property type="protein sequence ID" value="AGC76364.1"/>
    <property type="molecule type" value="Genomic_DNA"/>
</dbReference>
<dbReference type="KEGG" id="ndo:DDD_1236"/>
<proteinExistence type="predicted"/>
<evidence type="ECO:0000313" key="2">
    <source>
        <dbReference type="Proteomes" id="UP000011173"/>
    </source>
</evidence>
<protein>
    <submittedName>
        <fullName evidence="1">Uncharacterized protein</fullName>
    </submittedName>
</protein>
<sequence length="37" mass="4299">MIIPANSSIVCNFFENYDLFFNDEVVYAFAKAYLSKN</sequence>
<reference evidence="1 2" key="1">
    <citation type="journal article" date="2013" name="Genome Biol. Evol.">
        <title>Genomic makeup of the marine flavobacterium Nonlabens (Donghaeana) dokdonensis DSW-6 and identification of a novel class of rhodopsins.</title>
        <authorList>
            <person name="Kwon S.K."/>
            <person name="Kim B.K."/>
            <person name="Song J.Y."/>
            <person name="Kwak M.J."/>
            <person name="Lee C.H."/>
            <person name="Yoon J.H."/>
            <person name="Oh T.K."/>
            <person name="Kim J.F."/>
        </authorList>
    </citation>
    <scope>NUCLEOTIDE SEQUENCE [LARGE SCALE GENOMIC DNA]</scope>
    <source>
        <strain evidence="2">DSM 17205 / KCTC 12402 / DSW-6</strain>
    </source>
</reference>
<name>L7W893_NONDD</name>
<organism evidence="1 2">
    <name type="scientific">Nonlabens dokdonensis (strain DSM 17205 / KCTC 12402 / DSW-6)</name>
    <name type="common">Donghaeana dokdonensis</name>
    <dbReference type="NCBI Taxonomy" id="592029"/>
    <lineage>
        <taxon>Bacteria</taxon>
        <taxon>Pseudomonadati</taxon>
        <taxon>Bacteroidota</taxon>
        <taxon>Flavobacteriia</taxon>
        <taxon>Flavobacteriales</taxon>
        <taxon>Flavobacteriaceae</taxon>
        <taxon>Nonlabens</taxon>
    </lineage>
</organism>